<dbReference type="InterPro" id="IPR052173">
    <property type="entry name" value="Beta-lactam_resp_regulator"/>
</dbReference>
<dbReference type="InterPro" id="IPR008756">
    <property type="entry name" value="Peptidase_M56"/>
</dbReference>
<feature type="transmembrane region" description="Helical" evidence="3">
    <location>
        <begin position="34"/>
        <end position="57"/>
    </location>
</feature>
<keyword evidence="3" id="KW-1133">Transmembrane helix</keyword>
<dbReference type="CDD" id="cd07341">
    <property type="entry name" value="M56_BlaR1_MecR1_like"/>
    <property type="match status" value="1"/>
</dbReference>
<feature type="transmembrane region" description="Helical" evidence="3">
    <location>
        <begin position="311"/>
        <end position="329"/>
    </location>
</feature>
<reference evidence="5 6" key="1">
    <citation type="submission" date="2020-09" db="EMBL/GenBank/DDBJ databases">
        <authorList>
            <person name="Yoon J.-W."/>
        </authorList>
    </citation>
    <scope>NUCLEOTIDE SEQUENCE [LARGE SCALE GENOMIC DNA]</scope>
    <source>
        <strain evidence="5 6">KMU-140</strain>
    </source>
</reference>
<comment type="caution">
    <text evidence="5">The sequence shown here is derived from an EMBL/GenBank/DDBJ whole genome shotgun (WGS) entry which is preliminary data.</text>
</comment>
<gene>
    <name evidence="5" type="ORF">IB285_05045</name>
</gene>
<keyword evidence="6" id="KW-1185">Reference proteome</keyword>
<keyword evidence="1" id="KW-0175">Coiled coil</keyword>
<keyword evidence="3" id="KW-0472">Membrane</keyword>
<organism evidence="5 6">
    <name type="scientific">Erythrobacter rubeus</name>
    <dbReference type="NCBI Taxonomy" id="2760803"/>
    <lineage>
        <taxon>Bacteria</taxon>
        <taxon>Pseudomonadati</taxon>
        <taxon>Pseudomonadota</taxon>
        <taxon>Alphaproteobacteria</taxon>
        <taxon>Sphingomonadales</taxon>
        <taxon>Erythrobacteraceae</taxon>
        <taxon>Erythrobacter/Porphyrobacter group</taxon>
        <taxon>Erythrobacter</taxon>
    </lineage>
</organism>
<evidence type="ECO:0000313" key="6">
    <source>
        <dbReference type="Proteomes" id="UP000635384"/>
    </source>
</evidence>
<feature type="coiled-coil region" evidence="1">
    <location>
        <begin position="423"/>
        <end position="464"/>
    </location>
</feature>
<feature type="transmembrane region" description="Helical" evidence="3">
    <location>
        <begin position="109"/>
        <end position="132"/>
    </location>
</feature>
<feature type="region of interest" description="Disordered" evidence="2">
    <location>
        <begin position="330"/>
        <end position="369"/>
    </location>
</feature>
<evidence type="ECO:0000256" key="1">
    <source>
        <dbReference type="SAM" id="Coils"/>
    </source>
</evidence>
<evidence type="ECO:0000259" key="4">
    <source>
        <dbReference type="Pfam" id="PF05569"/>
    </source>
</evidence>
<keyword evidence="3" id="KW-0812">Transmembrane</keyword>
<dbReference type="PANTHER" id="PTHR34978:SF3">
    <property type="entry name" value="SLR0241 PROTEIN"/>
    <property type="match status" value="1"/>
</dbReference>
<proteinExistence type="predicted"/>
<dbReference type="Pfam" id="PF05569">
    <property type="entry name" value="Peptidase_M56"/>
    <property type="match status" value="1"/>
</dbReference>
<dbReference type="Proteomes" id="UP000635384">
    <property type="component" value="Unassembled WGS sequence"/>
</dbReference>
<name>A0ABR8KT60_9SPHN</name>
<protein>
    <recommendedName>
        <fullName evidence="4">Peptidase M56 domain-containing protein</fullName>
    </recommendedName>
</protein>
<feature type="transmembrane region" description="Helical" evidence="3">
    <location>
        <begin position="6"/>
        <end position="22"/>
    </location>
</feature>
<evidence type="ECO:0000313" key="5">
    <source>
        <dbReference type="EMBL" id="MBD2841624.1"/>
    </source>
</evidence>
<sequence length="555" mass="60460">MMQWLLDTLLWTAALIAFVLLVRRPVARWFGPQVAYALWLLPAIRLILPTVTLPHWLAPQEAAPVGEGTVIILDQGSDAAVATQVDSEILLEPGLAATGPLIPIDLSSILLAVPWVEVGCAVWLIGAAVFLWHRFASYFELRTDLLSGGKEMGRAGRIRLVETPGTKAPLAFGVIDPVIALPEGFMALDDREARDLALAHELAHHRAGDLLINIIVQPLFALHWFNPLSRYGWLAMRRDQEAACDARVVAKEPEEARAMYANLIASTAVGPNVALAAPMACPVLGDKSIIHRLRSLNMSDTSSSRRMAGRLMIGAAVLALPLTASVTYAESNAPEPPAPPPVSVEPPAAPLPPAPPVGAPPAPPAPPAVPAVASQTIVVVDPDTEVEKAEKVEKTKTVKVISRDKDTQKRRSEYTVRRIHAVNRDHDFDSEELEETLAELRAELAEADEEIKEAIKEAEIAMVEMNHRDSEKGRTIIKMQCRGKSGEVATFVDGKGGANKIYLCEADIMAHALKGLKEARSAIADNPEITGEMRRNLLKELDRQIKDWKRRGREG</sequence>
<evidence type="ECO:0000256" key="3">
    <source>
        <dbReference type="SAM" id="Phobius"/>
    </source>
</evidence>
<dbReference type="PANTHER" id="PTHR34978">
    <property type="entry name" value="POSSIBLE SENSOR-TRANSDUCER PROTEIN BLAR"/>
    <property type="match status" value="1"/>
</dbReference>
<feature type="domain" description="Peptidase M56" evidence="4">
    <location>
        <begin position="6"/>
        <end position="294"/>
    </location>
</feature>
<dbReference type="RefSeq" id="WP_190787148.1">
    <property type="nucleotide sequence ID" value="NZ_JACXLC010000001.1"/>
</dbReference>
<feature type="compositionally biased region" description="Pro residues" evidence="2">
    <location>
        <begin position="334"/>
        <end position="369"/>
    </location>
</feature>
<accession>A0ABR8KT60</accession>
<evidence type="ECO:0000256" key="2">
    <source>
        <dbReference type="SAM" id="MobiDB-lite"/>
    </source>
</evidence>
<dbReference type="EMBL" id="JACXLC010000001">
    <property type="protein sequence ID" value="MBD2841624.1"/>
    <property type="molecule type" value="Genomic_DNA"/>
</dbReference>